<sequence>MAPEETAGLKGSSLNGSHEPKHTEAERTGDIDGTRDHVDYIQGSRFWLICTAMVIMMFMTNFEVPVVITALVAISSELGGFGNVGWVIASYLLGYVAVIVIFAKFSDIFGRKPILLLSIAVFIVFSAACSASQTLLQLIVFRAFQGIGGGGCFSLCTIMVTDLVPPEKYTQFVSNISVTNAIALLLGPIVGGAIAAHTTWRWIFIINVPISAPAFLIAILAIPKDFPHHIRANGERENRLTAAFEGANKEFPWRSAFVITLVAVSGVLWILLVLWERHVTIANQVREPILPWRFLVSREMMGILLNFVLLGGPTVIGMFIIPQRFELVYGASGLDAGVRLIPFTFFMAVGSILASIMATKMKIPAIYVVIAGSCLQVLGFALIGTLPSTLYIPPKIYGFEIIAGLGCGMNYALLFVLVPFVVEERDRAVGLGVASQFRFVGSSMLLAISTSIFNGYVRSRLEALLEISNSDLLSTFLFTLPQELQEQARYILAEGYNRQILALCVSAALQVPASLLMWKKKQVVV</sequence>
<proteinExistence type="predicted"/>
<feature type="transmembrane region" description="Helical" evidence="6">
    <location>
        <begin position="256"/>
        <end position="275"/>
    </location>
</feature>
<dbReference type="InterPro" id="IPR020846">
    <property type="entry name" value="MFS_dom"/>
</dbReference>
<keyword evidence="3 6" id="KW-1133">Transmembrane helix</keyword>
<evidence type="ECO:0000256" key="5">
    <source>
        <dbReference type="SAM" id="MobiDB-lite"/>
    </source>
</evidence>
<gene>
    <name evidence="8" type="ORF">JX265_008711</name>
</gene>
<keyword evidence="4 6" id="KW-0472">Membrane</keyword>
<protein>
    <recommendedName>
        <fullName evidence="7">Major facilitator superfamily (MFS) profile domain-containing protein</fullName>
    </recommendedName>
</protein>
<comment type="caution">
    <text evidence="8">The sequence shown here is derived from an EMBL/GenBank/DDBJ whole genome shotgun (WGS) entry which is preliminary data.</text>
</comment>
<evidence type="ECO:0000256" key="1">
    <source>
        <dbReference type="ARBA" id="ARBA00004141"/>
    </source>
</evidence>
<dbReference type="EMBL" id="JAFIMR010000025">
    <property type="protein sequence ID" value="KAI1863494.1"/>
    <property type="molecule type" value="Genomic_DNA"/>
</dbReference>
<feature type="transmembrane region" description="Helical" evidence="6">
    <location>
        <begin position="340"/>
        <end position="359"/>
    </location>
</feature>
<dbReference type="SUPFAM" id="SSF103473">
    <property type="entry name" value="MFS general substrate transporter"/>
    <property type="match status" value="1"/>
</dbReference>
<feature type="transmembrane region" description="Helical" evidence="6">
    <location>
        <begin position="114"/>
        <end position="133"/>
    </location>
</feature>
<organism evidence="8 9">
    <name type="scientific">Neoarthrinium moseri</name>
    <dbReference type="NCBI Taxonomy" id="1658444"/>
    <lineage>
        <taxon>Eukaryota</taxon>
        <taxon>Fungi</taxon>
        <taxon>Dikarya</taxon>
        <taxon>Ascomycota</taxon>
        <taxon>Pezizomycotina</taxon>
        <taxon>Sordariomycetes</taxon>
        <taxon>Xylariomycetidae</taxon>
        <taxon>Amphisphaeriales</taxon>
        <taxon>Apiosporaceae</taxon>
        <taxon>Neoarthrinium</taxon>
    </lineage>
</organism>
<name>A0A9Q0AN89_9PEZI</name>
<feature type="transmembrane region" description="Helical" evidence="6">
    <location>
        <begin position="139"/>
        <end position="160"/>
    </location>
</feature>
<reference evidence="8" key="1">
    <citation type="submission" date="2021-03" db="EMBL/GenBank/DDBJ databases">
        <title>Revisited historic fungal species revealed as producer of novel bioactive compounds through whole genome sequencing and comparative genomics.</title>
        <authorList>
            <person name="Vignolle G.A."/>
            <person name="Hochenegger N."/>
            <person name="Mach R.L."/>
            <person name="Mach-Aigner A.R."/>
            <person name="Javad Rahimi M."/>
            <person name="Salim K.A."/>
            <person name="Chan C.M."/>
            <person name="Lim L.B.L."/>
            <person name="Cai F."/>
            <person name="Druzhinina I.S."/>
            <person name="U'Ren J.M."/>
            <person name="Derntl C."/>
        </authorList>
    </citation>
    <scope>NUCLEOTIDE SEQUENCE</scope>
    <source>
        <strain evidence="8">TUCIM 5799</strain>
    </source>
</reference>
<feature type="region of interest" description="Disordered" evidence="5">
    <location>
        <begin position="1"/>
        <end position="30"/>
    </location>
</feature>
<evidence type="ECO:0000256" key="2">
    <source>
        <dbReference type="ARBA" id="ARBA00022692"/>
    </source>
</evidence>
<feature type="transmembrane region" description="Helical" evidence="6">
    <location>
        <begin position="202"/>
        <end position="222"/>
    </location>
</feature>
<dbReference type="PANTHER" id="PTHR23501">
    <property type="entry name" value="MAJOR FACILITATOR SUPERFAMILY"/>
    <property type="match status" value="1"/>
</dbReference>
<feature type="domain" description="Major facilitator superfamily (MFS) profile" evidence="7">
    <location>
        <begin position="49"/>
        <end position="486"/>
    </location>
</feature>
<dbReference type="Proteomes" id="UP000829685">
    <property type="component" value="Unassembled WGS sequence"/>
</dbReference>
<dbReference type="PROSITE" id="PS50850">
    <property type="entry name" value="MFS"/>
    <property type="match status" value="1"/>
</dbReference>
<feature type="transmembrane region" description="Helical" evidence="6">
    <location>
        <begin position="46"/>
        <end position="74"/>
    </location>
</feature>
<dbReference type="Gene3D" id="1.20.1250.20">
    <property type="entry name" value="MFS general substrate transporter like domains"/>
    <property type="match status" value="1"/>
</dbReference>
<accession>A0A9Q0AN89</accession>
<comment type="subcellular location">
    <subcellularLocation>
        <location evidence="1">Membrane</location>
        <topology evidence="1">Multi-pass membrane protein</topology>
    </subcellularLocation>
</comment>
<dbReference type="Gene3D" id="1.20.1720.10">
    <property type="entry name" value="Multidrug resistance protein D"/>
    <property type="match status" value="1"/>
</dbReference>
<evidence type="ECO:0000313" key="9">
    <source>
        <dbReference type="Proteomes" id="UP000829685"/>
    </source>
</evidence>
<feature type="transmembrane region" description="Helical" evidence="6">
    <location>
        <begin position="300"/>
        <end position="320"/>
    </location>
</feature>
<dbReference type="GO" id="GO:0022857">
    <property type="term" value="F:transmembrane transporter activity"/>
    <property type="evidence" value="ECO:0007669"/>
    <property type="project" value="InterPro"/>
</dbReference>
<dbReference type="PANTHER" id="PTHR23501:SF43">
    <property type="entry name" value="MULTIDRUG TRANSPORTER, PUTATIVE (AFU_ORTHOLOGUE AFUA_6G03040)-RELATED"/>
    <property type="match status" value="1"/>
</dbReference>
<keyword evidence="9" id="KW-1185">Reference proteome</keyword>
<evidence type="ECO:0000256" key="6">
    <source>
        <dbReference type="SAM" id="Phobius"/>
    </source>
</evidence>
<feature type="transmembrane region" description="Helical" evidence="6">
    <location>
        <begin position="365"/>
        <end position="384"/>
    </location>
</feature>
<feature type="transmembrane region" description="Helical" evidence="6">
    <location>
        <begin position="172"/>
        <end position="196"/>
    </location>
</feature>
<evidence type="ECO:0000256" key="3">
    <source>
        <dbReference type="ARBA" id="ARBA00022989"/>
    </source>
</evidence>
<feature type="compositionally biased region" description="Basic and acidic residues" evidence="5">
    <location>
        <begin position="18"/>
        <end position="30"/>
    </location>
</feature>
<feature type="transmembrane region" description="Helical" evidence="6">
    <location>
        <begin position="80"/>
        <end position="102"/>
    </location>
</feature>
<dbReference type="InterPro" id="IPR036259">
    <property type="entry name" value="MFS_trans_sf"/>
</dbReference>
<feature type="transmembrane region" description="Helical" evidence="6">
    <location>
        <begin position="396"/>
        <end position="417"/>
    </location>
</feature>
<evidence type="ECO:0000256" key="4">
    <source>
        <dbReference type="ARBA" id="ARBA00023136"/>
    </source>
</evidence>
<evidence type="ECO:0000313" key="8">
    <source>
        <dbReference type="EMBL" id="KAI1863494.1"/>
    </source>
</evidence>
<dbReference type="AlphaFoldDB" id="A0A9Q0AN89"/>
<dbReference type="InterPro" id="IPR011701">
    <property type="entry name" value="MFS"/>
</dbReference>
<evidence type="ECO:0000259" key="7">
    <source>
        <dbReference type="PROSITE" id="PS50850"/>
    </source>
</evidence>
<dbReference type="Pfam" id="PF07690">
    <property type="entry name" value="MFS_1"/>
    <property type="match status" value="1"/>
</dbReference>
<keyword evidence="2 6" id="KW-0812">Transmembrane</keyword>
<dbReference type="GO" id="GO:0005886">
    <property type="term" value="C:plasma membrane"/>
    <property type="evidence" value="ECO:0007669"/>
    <property type="project" value="TreeGrafter"/>
</dbReference>